<dbReference type="Proteomes" id="UP000299102">
    <property type="component" value="Unassembled WGS sequence"/>
</dbReference>
<dbReference type="AlphaFoldDB" id="A0A4C1Y430"/>
<proteinExistence type="predicted"/>
<evidence type="ECO:0000313" key="1">
    <source>
        <dbReference type="EMBL" id="GBP70981.1"/>
    </source>
</evidence>
<organism evidence="1 2">
    <name type="scientific">Eumeta variegata</name>
    <name type="common">Bagworm moth</name>
    <name type="synonym">Eumeta japonica</name>
    <dbReference type="NCBI Taxonomy" id="151549"/>
    <lineage>
        <taxon>Eukaryota</taxon>
        <taxon>Metazoa</taxon>
        <taxon>Ecdysozoa</taxon>
        <taxon>Arthropoda</taxon>
        <taxon>Hexapoda</taxon>
        <taxon>Insecta</taxon>
        <taxon>Pterygota</taxon>
        <taxon>Neoptera</taxon>
        <taxon>Endopterygota</taxon>
        <taxon>Lepidoptera</taxon>
        <taxon>Glossata</taxon>
        <taxon>Ditrysia</taxon>
        <taxon>Tineoidea</taxon>
        <taxon>Psychidae</taxon>
        <taxon>Oiketicinae</taxon>
        <taxon>Eumeta</taxon>
    </lineage>
</organism>
<reference evidence="1 2" key="1">
    <citation type="journal article" date="2019" name="Commun. Biol.">
        <title>The bagworm genome reveals a unique fibroin gene that provides high tensile strength.</title>
        <authorList>
            <person name="Kono N."/>
            <person name="Nakamura H."/>
            <person name="Ohtoshi R."/>
            <person name="Tomita M."/>
            <person name="Numata K."/>
            <person name="Arakawa K."/>
        </authorList>
    </citation>
    <scope>NUCLEOTIDE SEQUENCE [LARGE SCALE GENOMIC DNA]</scope>
</reference>
<dbReference type="EMBL" id="BGZK01001093">
    <property type="protein sequence ID" value="GBP70981.1"/>
    <property type="molecule type" value="Genomic_DNA"/>
</dbReference>
<name>A0A4C1Y430_EUMVA</name>
<keyword evidence="2" id="KW-1185">Reference proteome</keyword>
<evidence type="ECO:0000313" key="2">
    <source>
        <dbReference type="Proteomes" id="UP000299102"/>
    </source>
</evidence>
<comment type="caution">
    <text evidence="1">The sequence shown here is derived from an EMBL/GenBank/DDBJ whole genome shotgun (WGS) entry which is preliminary data.</text>
</comment>
<gene>
    <name evidence="1" type="ORF">EVAR_54415_1</name>
</gene>
<accession>A0A4C1Y430</accession>
<sequence length="95" mass="11053">MGFKLKICQDTIAATLSRRYSDPNENYYSAGIGRRALDFIASHQQQRNSSLSHLSVMLIRTEVLRRLRSTRRLMCAHSEDKSWAYAFFNSFMLES</sequence>
<protein>
    <submittedName>
        <fullName evidence="1">Uncharacterized protein</fullName>
    </submittedName>
</protein>